<evidence type="ECO:0000313" key="3">
    <source>
        <dbReference type="Proteomes" id="UP001328107"/>
    </source>
</evidence>
<comment type="caution">
    <text evidence="2">The sequence shown here is derived from an EMBL/GenBank/DDBJ whole genome shotgun (WGS) entry which is preliminary data.</text>
</comment>
<dbReference type="Pfam" id="PF00646">
    <property type="entry name" value="F-box"/>
    <property type="match status" value="1"/>
</dbReference>
<reference evidence="3" key="1">
    <citation type="submission" date="2022-10" db="EMBL/GenBank/DDBJ databases">
        <title>Genome assembly of Pristionchus species.</title>
        <authorList>
            <person name="Yoshida K."/>
            <person name="Sommer R.J."/>
        </authorList>
    </citation>
    <scope>NUCLEOTIDE SEQUENCE [LARGE SCALE GENOMIC DNA]</scope>
    <source>
        <strain evidence="3">RS5460</strain>
    </source>
</reference>
<dbReference type="AlphaFoldDB" id="A0AAN4ZBW3"/>
<feature type="domain" description="F-box" evidence="1">
    <location>
        <begin position="1"/>
        <end position="48"/>
    </location>
</feature>
<protein>
    <recommendedName>
        <fullName evidence="1">F-box domain-containing protein</fullName>
    </recommendedName>
</protein>
<keyword evidence="3" id="KW-1185">Reference proteome</keyword>
<evidence type="ECO:0000313" key="2">
    <source>
        <dbReference type="EMBL" id="GMR37134.1"/>
    </source>
</evidence>
<dbReference type="InterPro" id="IPR001810">
    <property type="entry name" value="F-box_dom"/>
</dbReference>
<dbReference type="PROSITE" id="PS50181">
    <property type="entry name" value="FBOX"/>
    <property type="match status" value="1"/>
</dbReference>
<name>A0AAN4ZBW3_9BILA</name>
<organism evidence="2 3">
    <name type="scientific">Pristionchus mayeri</name>
    <dbReference type="NCBI Taxonomy" id="1317129"/>
    <lineage>
        <taxon>Eukaryota</taxon>
        <taxon>Metazoa</taxon>
        <taxon>Ecdysozoa</taxon>
        <taxon>Nematoda</taxon>
        <taxon>Chromadorea</taxon>
        <taxon>Rhabditida</taxon>
        <taxon>Rhabditina</taxon>
        <taxon>Diplogasteromorpha</taxon>
        <taxon>Diplogasteroidea</taxon>
        <taxon>Neodiplogasteridae</taxon>
        <taxon>Pristionchus</taxon>
    </lineage>
</organism>
<sequence>MILTDLPDDVIESICDQLDIDSRASMRKVHPRFDFVVSEIENRLIAKCLQVGASLPPKIHREHANSRGFGIDYEKISHFDPFGSDLYKYAWQGPRRLTSTTLREVRDGEGEILRPQKTGLRPSQSIIPSTFNGRMIEMKESETFKIFQTCF</sequence>
<dbReference type="Proteomes" id="UP001328107">
    <property type="component" value="Unassembled WGS sequence"/>
</dbReference>
<evidence type="ECO:0000259" key="1">
    <source>
        <dbReference type="PROSITE" id="PS50181"/>
    </source>
</evidence>
<gene>
    <name evidence="2" type="ORF">PMAYCL1PPCAC_07329</name>
</gene>
<dbReference type="EMBL" id="BTRK01000002">
    <property type="protein sequence ID" value="GMR37134.1"/>
    <property type="molecule type" value="Genomic_DNA"/>
</dbReference>
<accession>A0AAN4ZBW3</accession>
<proteinExistence type="predicted"/>